<dbReference type="Gene3D" id="1.10.260.40">
    <property type="entry name" value="lambda repressor-like DNA-binding domains"/>
    <property type="match status" value="1"/>
</dbReference>
<dbReference type="GO" id="GO:0005829">
    <property type="term" value="C:cytosol"/>
    <property type="evidence" value="ECO:0007669"/>
    <property type="project" value="TreeGrafter"/>
</dbReference>
<organism evidence="5 6">
    <name type="scientific">Paraburkholderia ginsengisoli</name>
    <dbReference type="NCBI Taxonomy" id="311231"/>
    <lineage>
        <taxon>Bacteria</taxon>
        <taxon>Pseudomonadati</taxon>
        <taxon>Pseudomonadota</taxon>
        <taxon>Betaproteobacteria</taxon>
        <taxon>Burkholderiales</taxon>
        <taxon>Burkholderiaceae</taxon>
        <taxon>Paraburkholderia</taxon>
    </lineage>
</organism>
<dbReference type="RefSeq" id="WP_084585398.1">
    <property type="nucleotide sequence ID" value="NZ_CP066075.1"/>
</dbReference>
<dbReference type="SMART" id="SM00530">
    <property type="entry name" value="HTH_XRE"/>
    <property type="match status" value="1"/>
</dbReference>
<evidence type="ECO:0000313" key="6">
    <source>
        <dbReference type="Proteomes" id="UP000595610"/>
    </source>
</evidence>
<proteinExistence type="predicted"/>
<dbReference type="InterPro" id="IPR010982">
    <property type="entry name" value="Lambda_DNA-bd_dom_sf"/>
</dbReference>
<keyword evidence="3" id="KW-0804">Transcription</keyword>
<dbReference type="GO" id="GO:0003677">
    <property type="term" value="F:DNA binding"/>
    <property type="evidence" value="ECO:0007669"/>
    <property type="project" value="UniProtKB-KW"/>
</dbReference>
<dbReference type="KEGG" id="pgis:I6I06_12475"/>
<dbReference type="InterPro" id="IPR001387">
    <property type="entry name" value="Cro/C1-type_HTH"/>
</dbReference>
<reference evidence="5 6" key="1">
    <citation type="submission" date="2020-12" db="EMBL/GenBank/DDBJ databases">
        <title>FDA dAtabase for Regulatory Grade micrObial Sequences (FDA-ARGOS): Supporting development and validation of Infectious Disease Dx tests.</title>
        <authorList>
            <person name="Nelson B."/>
            <person name="Plummer A."/>
            <person name="Tallon L."/>
            <person name="Sadzewicz L."/>
            <person name="Zhao X."/>
            <person name="Boylan J."/>
            <person name="Ott S."/>
            <person name="Bowen H."/>
            <person name="Vavikolanu K."/>
            <person name="Mehta A."/>
            <person name="Aluvathingal J."/>
            <person name="Nadendla S."/>
            <person name="Myers T."/>
            <person name="Yan Y."/>
            <person name="Sichtig H."/>
        </authorList>
    </citation>
    <scope>NUCLEOTIDE SEQUENCE [LARGE SCALE GENOMIC DNA]</scope>
    <source>
        <strain evidence="5 6">FDAARGOS_1049</strain>
    </source>
</reference>
<dbReference type="PANTHER" id="PTHR46797">
    <property type="entry name" value="HTH-TYPE TRANSCRIPTIONAL REGULATOR"/>
    <property type="match status" value="1"/>
</dbReference>
<name>A0A7T4T7S1_9BURK</name>
<dbReference type="InterPro" id="IPR050807">
    <property type="entry name" value="TransReg_Diox_bact_type"/>
</dbReference>
<evidence type="ECO:0000256" key="1">
    <source>
        <dbReference type="ARBA" id="ARBA00023015"/>
    </source>
</evidence>
<accession>A0A7T4T7S1</accession>
<keyword evidence="1" id="KW-0805">Transcription regulation</keyword>
<dbReference type="Pfam" id="PF01381">
    <property type="entry name" value="HTH_3"/>
    <property type="match status" value="1"/>
</dbReference>
<protein>
    <submittedName>
        <fullName evidence="5">Helix-turn-helix transcriptional regulator</fullName>
    </submittedName>
</protein>
<feature type="domain" description="HTH cro/C1-type" evidence="4">
    <location>
        <begin position="21"/>
        <end position="75"/>
    </location>
</feature>
<dbReference type="GO" id="GO:0003700">
    <property type="term" value="F:DNA-binding transcription factor activity"/>
    <property type="evidence" value="ECO:0007669"/>
    <property type="project" value="TreeGrafter"/>
</dbReference>
<gene>
    <name evidence="5" type="ORF">I6I06_12475</name>
</gene>
<dbReference type="SUPFAM" id="SSF47413">
    <property type="entry name" value="lambda repressor-like DNA-binding domains"/>
    <property type="match status" value="1"/>
</dbReference>
<dbReference type="PROSITE" id="PS50943">
    <property type="entry name" value="HTH_CROC1"/>
    <property type="match status" value="1"/>
</dbReference>
<keyword evidence="2" id="KW-0238">DNA-binding</keyword>
<keyword evidence="6" id="KW-1185">Reference proteome</keyword>
<evidence type="ECO:0000313" key="5">
    <source>
        <dbReference type="EMBL" id="QQC63122.1"/>
    </source>
</evidence>
<dbReference type="EMBL" id="CP066075">
    <property type="protein sequence ID" value="QQC63122.1"/>
    <property type="molecule type" value="Genomic_DNA"/>
</dbReference>
<dbReference type="Proteomes" id="UP000595610">
    <property type="component" value="Chromosome 1"/>
</dbReference>
<dbReference type="PANTHER" id="PTHR46797:SF23">
    <property type="entry name" value="HTH-TYPE TRANSCRIPTIONAL REGULATOR SUTR"/>
    <property type="match status" value="1"/>
</dbReference>
<sequence>MDEIDKKDLDPWLRRRLAHNVRRLRTAKKLSQERLSESCGFHRTYISQVERSVTNITLDNLQRIAEALGEEPPVLLKP</sequence>
<evidence type="ECO:0000256" key="3">
    <source>
        <dbReference type="ARBA" id="ARBA00023163"/>
    </source>
</evidence>
<evidence type="ECO:0000259" key="4">
    <source>
        <dbReference type="PROSITE" id="PS50943"/>
    </source>
</evidence>
<dbReference type="AlphaFoldDB" id="A0A7T4T7S1"/>
<evidence type="ECO:0000256" key="2">
    <source>
        <dbReference type="ARBA" id="ARBA00023125"/>
    </source>
</evidence>
<dbReference type="CDD" id="cd00093">
    <property type="entry name" value="HTH_XRE"/>
    <property type="match status" value="1"/>
</dbReference>